<evidence type="ECO:0000256" key="1">
    <source>
        <dbReference type="SAM" id="MobiDB-lite"/>
    </source>
</evidence>
<dbReference type="AlphaFoldDB" id="A0AAV7W772"/>
<dbReference type="EMBL" id="JANPWB010000002">
    <property type="protein sequence ID" value="KAJ1209839.1"/>
    <property type="molecule type" value="Genomic_DNA"/>
</dbReference>
<keyword evidence="3" id="KW-1185">Reference proteome</keyword>
<gene>
    <name evidence="2" type="ORF">NDU88_005211</name>
</gene>
<dbReference type="Proteomes" id="UP001066276">
    <property type="component" value="Chromosome 1_2"/>
</dbReference>
<reference evidence="2" key="1">
    <citation type="journal article" date="2022" name="bioRxiv">
        <title>Sequencing and chromosome-scale assembly of the giantPleurodeles waltlgenome.</title>
        <authorList>
            <person name="Brown T."/>
            <person name="Elewa A."/>
            <person name="Iarovenko S."/>
            <person name="Subramanian E."/>
            <person name="Araus A.J."/>
            <person name="Petzold A."/>
            <person name="Susuki M."/>
            <person name="Suzuki K.-i.T."/>
            <person name="Hayashi T."/>
            <person name="Toyoda A."/>
            <person name="Oliveira C."/>
            <person name="Osipova E."/>
            <person name="Leigh N.D."/>
            <person name="Simon A."/>
            <person name="Yun M.H."/>
        </authorList>
    </citation>
    <scope>NUCLEOTIDE SEQUENCE</scope>
    <source>
        <strain evidence="2">20211129_DDA</strain>
        <tissue evidence="2">Liver</tissue>
    </source>
</reference>
<feature type="region of interest" description="Disordered" evidence="1">
    <location>
        <begin position="19"/>
        <end position="83"/>
    </location>
</feature>
<protein>
    <submittedName>
        <fullName evidence="2">Uncharacterized protein</fullName>
    </submittedName>
</protein>
<feature type="region of interest" description="Disordered" evidence="1">
    <location>
        <begin position="100"/>
        <end position="124"/>
    </location>
</feature>
<evidence type="ECO:0000313" key="2">
    <source>
        <dbReference type="EMBL" id="KAJ1209839.1"/>
    </source>
</evidence>
<accession>A0AAV7W772</accession>
<evidence type="ECO:0000313" key="3">
    <source>
        <dbReference type="Proteomes" id="UP001066276"/>
    </source>
</evidence>
<proteinExistence type="predicted"/>
<comment type="caution">
    <text evidence="2">The sequence shown here is derived from an EMBL/GenBank/DDBJ whole genome shotgun (WGS) entry which is preliminary data.</text>
</comment>
<feature type="compositionally biased region" description="Polar residues" evidence="1">
    <location>
        <begin position="60"/>
        <end position="76"/>
    </location>
</feature>
<sequence length="124" mass="13432">MTKTVLCGGAKRSNLYPVSSEYELETSGPASTRGSVNPEPGKRKTEPPSGNNRVIVAEIHQQSQPQTEVVQANEPTDNGRACSTPLQGLLKASREWRTKIEQDNWPLRETNMGAPSTGKGTKSP</sequence>
<name>A0AAV7W772_PLEWA</name>
<organism evidence="2 3">
    <name type="scientific">Pleurodeles waltl</name>
    <name type="common">Iberian ribbed newt</name>
    <dbReference type="NCBI Taxonomy" id="8319"/>
    <lineage>
        <taxon>Eukaryota</taxon>
        <taxon>Metazoa</taxon>
        <taxon>Chordata</taxon>
        <taxon>Craniata</taxon>
        <taxon>Vertebrata</taxon>
        <taxon>Euteleostomi</taxon>
        <taxon>Amphibia</taxon>
        <taxon>Batrachia</taxon>
        <taxon>Caudata</taxon>
        <taxon>Salamandroidea</taxon>
        <taxon>Salamandridae</taxon>
        <taxon>Pleurodelinae</taxon>
        <taxon>Pleurodeles</taxon>
    </lineage>
</organism>